<evidence type="ECO:0000313" key="3">
    <source>
        <dbReference type="Proteomes" id="UP000673383"/>
    </source>
</evidence>
<gene>
    <name evidence="2" type="ORF">JOH49_009549</name>
</gene>
<dbReference type="Gene3D" id="3.40.50.1110">
    <property type="entry name" value="SGNH hydrolase"/>
    <property type="match status" value="1"/>
</dbReference>
<comment type="caution">
    <text evidence="2">The sequence shown here is derived from an EMBL/GenBank/DDBJ whole genome shotgun (WGS) entry which is preliminary data.</text>
</comment>
<dbReference type="AlphaFoldDB" id="A0A8I2CBS4"/>
<dbReference type="Proteomes" id="UP000673383">
    <property type="component" value="Unassembled WGS sequence"/>
</dbReference>
<feature type="transmembrane region" description="Helical" evidence="1">
    <location>
        <begin position="27"/>
        <end position="49"/>
    </location>
</feature>
<dbReference type="CDD" id="cd00229">
    <property type="entry name" value="SGNH_hydrolase"/>
    <property type="match status" value="1"/>
</dbReference>
<dbReference type="EMBL" id="JAFICZ010000001">
    <property type="protein sequence ID" value="MBP1299796.1"/>
    <property type="molecule type" value="Genomic_DNA"/>
</dbReference>
<keyword evidence="1" id="KW-1133">Transmembrane helix</keyword>
<dbReference type="SUPFAM" id="SSF52266">
    <property type="entry name" value="SGNH hydrolase"/>
    <property type="match status" value="1"/>
</dbReference>
<organism evidence="2 3">
    <name type="scientific">Bradyrhizobium elkanii</name>
    <dbReference type="NCBI Taxonomy" id="29448"/>
    <lineage>
        <taxon>Bacteria</taxon>
        <taxon>Pseudomonadati</taxon>
        <taxon>Pseudomonadota</taxon>
        <taxon>Alphaproteobacteria</taxon>
        <taxon>Hyphomicrobiales</taxon>
        <taxon>Nitrobacteraceae</taxon>
        <taxon>Bradyrhizobium</taxon>
    </lineage>
</organism>
<dbReference type="GO" id="GO:0016788">
    <property type="term" value="F:hydrolase activity, acting on ester bonds"/>
    <property type="evidence" value="ECO:0007669"/>
    <property type="project" value="UniProtKB-ARBA"/>
</dbReference>
<dbReference type="InterPro" id="IPR036514">
    <property type="entry name" value="SGNH_hydro_sf"/>
</dbReference>
<dbReference type="RefSeq" id="WP_209945954.1">
    <property type="nucleotide sequence ID" value="NZ_JAFICZ010000001.1"/>
</dbReference>
<sequence length="280" mass="30714">MKAADALLRTSAARKRVIRLATLLNEIWVILGVVLLLMTILEVFLTSYYEIADKRQIQSAVRAAANSGVYANADLAERYLKELIDAVERPWAPYTQSRQAGYTGKFVNVSDGNRRTWNSKAISDDKSAKLRVFFFGGSTLWGAGSRDDFTIPSLVAKKLAGNGFSAEVTNYAVRADVTTQSLIRFVLELRRRNAPDLVVFYGGAVDALSACYEGKPGVPLGSSNLERISSKKEAKARISIKPENLALMRLLTGKKQPVGCSEQLDVLSDGALARLIHDEL</sequence>
<name>A0A8I2CBS4_BRAEL</name>
<proteinExistence type="predicted"/>
<accession>A0A8I2CBS4</accession>
<keyword evidence="1" id="KW-0472">Membrane</keyword>
<evidence type="ECO:0000313" key="2">
    <source>
        <dbReference type="EMBL" id="MBP1299796.1"/>
    </source>
</evidence>
<keyword evidence="1" id="KW-0812">Transmembrane</keyword>
<reference evidence="2" key="1">
    <citation type="submission" date="2021-02" db="EMBL/GenBank/DDBJ databases">
        <title>Genomic Encyclopedia of Type Strains, Phase IV (KMG-V): Genome sequencing to study the core and pangenomes of soil and plant-associated prokaryotes.</title>
        <authorList>
            <person name="Whitman W."/>
        </authorList>
    </citation>
    <scope>NUCLEOTIDE SEQUENCE</scope>
    <source>
        <strain evidence="2">USDA 406</strain>
    </source>
</reference>
<protein>
    <submittedName>
        <fullName evidence="2">Lysophospholipase L1-like esterase</fullName>
    </submittedName>
</protein>
<evidence type="ECO:0000256" key="1">
    <source>
        <dbReference type="SAM" id="Phobius"/>
    </source>
</evidence>